<accession>S3K2K5</accession>
<dbReference type="EMBL" id="ASZQ01000254">
    <property type="protein sequence ID" value="EPF19419.1"/>
    <property type="molecule type" value="Genomic_DNA"/>
</dbReference>
<proteinExistence type="predicted"/>
<evidence type="ECO:0000313" key="2">
    <source>
        <dbReference type="Proteomes" id="UP000014617"/>
    </source>
</evidence>
<sequence>MNYEIIMNQICNNGIMTQQLNFIAFQSSFRFSGSVIIKLRYRPVLKPEGF</sequence>
<evidence type="ECO:0000313" key="1">
    <source>
        <dbReference type="EMBL" id="EPF19419.1"/>
    </source>
</evidence>
<comment type="caution">
    <text evidence="1">The sequence shown here is derived from an EMBL/GenBank/DDBJ whole genome shotgun (WGS) entry which is preliminary data.</text>
</comment>
<organism evidence="1 2">
    <name type="scientific">Microcystis aeruginosa SPC777</name>
    <dbReference type="NCBI Taxonomy" id="482300"/>
    <lineage>
        <taxon>Bacteria</taxon>
        <taxon>Bacillati</taxon>
        <taxon>Cyanobacteriota</taxon>
        <taxon>Cyanophyceae</taxon>
        <taxon>Oscillatoriophycideae</taxon>
        <taxon>Chroococcales</taxon>
        <taxon>Microcystaceae</taxon>
        <taxon>Microcystis</taxon>
    </lineage>
</organism>
<name>S3K2K5_MICAE</name>
<dbReference type="PATRIC" id="fig|482300.6.peg.4512"/>
<dbReference type="Proteomes" id="UP000014617">
    <property type="component" value="Unassembled WGS sequence"/>
</dbReference>
<reference evidence="1 2" key="1">
    <citation type="journal article" date="2013" name="Genome Announc.">
        <title>Draft Genome Sequence of the Brazilian Toxic Bloom-Forming Cyanobacterium Microcystis aeruginosa Strain SPC777.</title>
        <authorList>
            <person name="Fiore M.F."/>
            <person name="Alvarenga D.O."/>
            <person name="Varani A.M."/>
            <person name="Hoff-Risseti C."/>
            <person name="Crespim E."/>
            <person name="Ramos R.T."/>
            <person name="Silva A."/>
            <person name="Schaker P.D."/>
            <person name="Heck K."/>
            <person name="Rigonato J."/>
            <person name="Schneider M.P."/>
        </authorList>
    </citation>
    <scope>NUCLEOTIDE SEQUENCE [LARGE SCALE GENOMIC DNA]</scope>
    <source>
        <strain evidence="2">SPC 777</strain>
    </source>
</reference>
<gene>
    <name evidence="1" type="ORF">MAESPC_04064</name>
</gene>
<dbReference type="AlphaFoldDB" id="S3K2K5"/>
<protein>
    <submittedName>
        <fullName evidence="1">Uncharacterized protein</fullName>
    </submittedName>
</protein>